<evidence type="ECO:0000313" key="3">
    <source>
        <dbReference type="EMBL" id="KAJ3831774.1"/>
    </source>
</evidence>
<gene>
    <name evidence="3" type="ORF">F5878DRAFT_647355</name>
</gene>
<evidence type="ECO:0000259" key="2">
    <source>
        <dbReference type="Pfam" id="PF18803"/>
    </source>
</evidence>
<feature type="domain" description="CxC2-like cysteine cluster KDZ transposase-associated" evidence="2">
    <location>
        <begin position="185"/>
        <end position="283"/>
    </location>
</feature>
<proteinExistence type="predicted"/>
<organism evidence="3 4">
    <name type="scientific">Lentinula raphanica</name>
    <dbReference type="NCBI Taxonomy" id="153919"/>
    <lineage>
        <taxon>Eukaryota</taxon>
        <taxon>Fungi</taxon>
        <taxon>Dikarya</taxon>
        <taxon>Basidiomycota</taxon>
        <taxon>Agaricomycotina</taxon>
        <taxon>Agaricomycetes</taxon>
        <taxon>Agaricomycetidae</taxon>
        <taxon>Agaricales</taxon>
        <taxon>Marasmiineae</taxon>
        <taxon>Omphalotaceae</taxon>
        <taxon>Lentinula</taxon>
    </lineage>
</organism>
<protein>
    <recommendedName>
        <fullName evidence="2">CxC2-like cysteine cluster KDZ transposase-associated domain-containing protein</fullName>
    </recommendedName>
</protein>
<feature type="region of interest" description="Disordered" evidence="1">
    <location>
        <begin position="875"/>
        <end position="895"/>
    </location>
</feature>
<dbReference type="PANTHER" id="PTHR33104:SF2">
    <property type="entry name" value="CXC3 LIKE CYSTEINE CLUSTER DOMAIN-CONTAINING PROTEIN"/>
    <property type="match status" value="1"/>
</dbReference>
<reference evidence="3" key="1">
    <citation type="submission" date="2022-08" db="EMBL/GenBank/DDBJ databases">
        <authorList>
            <consortium name="DOE Joint Genome Institute"/>
            <person name="Min B."/>
            <person name="Riley R."/>
            <person name="Sierra-Patev S."/>
            <person name="Naranjo-Ortiz M."/>
            <person name="Looney B."/>
            <person name="Konkel Z."/>
            <person name="Slot J.C."/>
            <person name="Sakamoto Y."/>
            <person name="Steenwyk J.L."/>
            <person name="Rokas A."/>
            <person name="Carro J."/>
            <person name="Camarero S."/>
            <person name="Ferreira P."/>
            <person name="Molpeceres G."/>
            <person name="Ruiz-Duenas F.J."/>
            <person name="Serrano A."/>
            <person name="Henrissat B."/>
            <person name="Drula E."/>
            <person name="Hughes K.W."/>
            <person name="Mata J.L."/>
            <person name="Ishikawa N.K."/>
            <person name="Vargas-Isla R."/>
            <person name="Ushijima S."/>
            <person name="Smith C.A."/>
            <person name="Ahrendt S."/>
            <person name="Andreopoulos W."/>
            <person name="He G."/>
            <person name="Labutti K."/>
            <person name="Lipzen A."/>
            <person name="Ng V."/>
            <person name="Sandor L."/>
            <person name="Barry K."/>
            <person name="Martinez A.T."/>
            <person name="Xiao Y."/>
            <person name="Gibbons J.G."/>
            <person name="Terashima K."/>
            <person name="Hibbett D.S."/>
            <person name="Grigoriev I.V."/>
        </authorList>
    </citation>
    <scope>NUCLEOTIDE SEQUENCE</scope>
    <source>
        <strain evidence="3">TFB9207</strain>
    </source>
</reference>
<dbReference type="InterPro" id="IPR040521">
    <property type="entry name" value="KDZ"/>
</dbReference>
<comment type="caution">
    <text evidence="3">The sequence shown here is derived from an EMBL/GenBank/DDBJ whole genome shotgun (WGS) entry which is preliminary data.</text>
</comment>
<dbReference type="Proteomes" id="UP001163846">
    <property type="component" value="Unassembled WGS sequence"/>
</dbReference>
<dbReference type="InterPro" id="IPR041457">
    <property type="entry name" value="CxC2_KDZ-assoc"/>
</dbReference>
<accession>A0AA38NW74</accession>
<dbReference type="AlphaFoldDB" id="A0AA38NW74"/>
<name>A0AA38NW74_9AGAR</name>
<evidence type="ECO:0000313" key="4">
    <source>
        <dbReference type="Proteomes" id="UP001163846"/>
    </source>
</evidence>
<keyword evidence="4" id="KW-1185">Reference proteome</keyword>
<dbReference type="PANTHER" id="PTHR33104">
    <property type="entry name" value="SI:DKEY-29D5.2"/>
    <property type="match status" value="1"/>
</dbReference>
<sequence length="895" mass="101780">MAKKKKKVVTSGDTEVLVNYNAQRQILISYDGGPVLQKTMHGLPSTMTSQSSSLPPRYAPSIVVPRPHTLPQSDLRSERPSALTNAPQAAEFLENTEQTRTRRAQLLAEYSENFTLVARLLIAKEADVQIGCPCECGRGPRQMAPLCSSCWVDQHKYQPLHWAEVWDDSRGYFTRQDISTVPSQGHSIPLGHGGLRCPRGTEPMLMNLVDINGIHATRVSFCQCMGHSKWRQLFDANFFSATIDQPQTAFTFELLRQWMILNLQSKITAHHFVAALRRQTDNVFTGNIPDISNQFRFVARIWPLFVAEKRSGYFHGDGMKHCFPFRPSDDLRNSCVVCPEDGVNMEAGWEHTPAHLRNRHLHSRRWCVDGNNKTGNYAKNNDLNDTSLFSGRAYMPSEQCFEHYQQTVPQLQKEKATCSHLKVANGANSAKYKNQRISGNLHVQCDHGVVLSSVDMALGERLSIYDYVLNLAIEARPFRSGTEPDLIISYDNTCGAVANIHSRWHKYFPEKSHIIDNARFTIPACHVRNHVEGCDYLYCYMYKPNTGHFHGETVEATWAVFNELGPSVLQMSPGHRINTLITHYGDWNWRKAVSMSQHLFKDLEEAKIQYVSKRDHFAGLCDLFESKVITWNTMDRSPKIDPRHKKNVNSVYSHNNEKAPTMKSLVDTLMRSDDTVIISTGTANVGSVATWLKEGLTILQLQTEESTARIEKWRKLQEKYMSTGLDRTAPNTEDPKNAPLQLPSDFSASERRKHHLVDLGSKQAQMLEFALGDLVHLLQTTVKTLSAAYERKYKYARGQDANTRANEGIRTIENKRNMLIADYNLFRQKLDALDSLDNAKWPSMTIHDTFRKPTEKRRSPGDSRVMDGSLWRMTTTGHSSAHSQIHFRHPPNRPS</sequence>
<feature type="compositionally biased region" description="Basic residues" evidence="1">
    <location>
        <begin position="885"/>
        <end position="895"/>
    </location>
</feature>
<evidence type="ECO:0000256" key="1">
    <source>
        <dbReference type="SAM" id="MobiDB-lite"/>
    </source>
</evidence>
<dbReference type="Pfam" id="PF18803">
    <property type="entry name" value="CxC2"/>
    <property type="match status" value="1"/>
</dbReference>
<dbReference type="EMBL" id="MU807244">
    <property type="protein sequence ID" value="KAJ3831774.1"/>
    <property type="molecule type" value="Genomic_DNA"/>
</dbReference>
<dbReference type="Pfam" id="PF18758">
    <property type="entry name" value="KDZ"/>
    <property type="match status" value="1"/>
</dbReference>